<name>A0A9N9SVI5_DIABA</name>
<feature type="transmembrane region" description="Helical" evidence="7">
    <location>
        <begin position="231"/>
        <end position="250"/>
    </location>
</feature>
<dbReference type="PRINTS" id="PR00171">
    <property type="entry name" value="SUGRTRNSPORT"/>
</dbReference>
<keyword evidence="4 7" id="KW-0472">Membrane</keyword>
<dbReference type="PANTHER" id="PTHR23503:SF127">
    <property type="entry name" value="FI08437P-RELATED"/>
    <property type="match status" value="1"/>
</dbReference>
<evidence type="ECO:0008006" key="12">
    <source>
        <dbReference type="Google" id="ProtNLM"/>
    </source>
</evidence>
<dbReference type="OrthoDB" id="4540492at2759"/>
<comment type="subcellular location">
    <subcellularLocation>
        <location evidence="1">Membrane</location>
        <topology evidence="1">Multi-pass membrane protein</topology>
    </subcellularLocation>
</comment>
<feature type="domain" description="Major facilitator superfamily (MFS) profile" evidence="9">
    <location>
        <begin position="237"/>
        <end position="650"/>
    </location>
</feature>
<evidence type="ECO:0000259" key="8">
    <source>
        <dbReference type="PROSITE" id="PS50158"/>
    </source>
</evidence>
<feature type="transmembrane region" description="Helical" evidence="7">
    <location>
        <begin position="557"/>
        <end position="584"/>
    </location>
</feature>
<dbReference type="InterPro" id="IPR005828">
    <property type="entry name" value="MFS_sugar_transport-like"/>
</dbReference>
<dbReference type="InterPro" id="IPR036875">
    <property type="entry name" value="Znf_CCHC_sf"/>
</dbReference>
<dbReference type="SUPFAM" id="SSF57756">
    <property type="entry name" value="Retrovirus zinc finger-like domains"/>
    <property type="match status" value="1"/>
</dbReference>
<feature type="transmembrane region" description="Helical" evidence="7">
    <location>
        <begin position="378"/>
        <end position="395"/>
    </location>
</feature>
<dbReference type="PROSITE" id="PS50158">
    <property type="entry name" value="ZF_CCHC"/>
    <property type="match status" value="1"/>
</dbReference>
<keyword evidence="3 7" id="KW-1133">Transmembrane helix</keyword>
<dbReference type="Proteomes" id="UP001153709">
    <property type="component" value="Chromosome 3"/>
</dbReference>
<evidence type="ECO:0000256" key="6">
    <source>
        <dbReference type="PROSITE-ProRule" id="PRU00047"/>
    </source>
</evidence>
<organism evidence="10 11">
    <name type="scientific">Diabrotica balteata</name>
    <name type="common">Banded cucumber beetle</name>
    <dbReference type="NCBI Taxonomy" id="107213"/>
    <lineage>
        <taxon>Eukaryota</taxon>
        <taxon>Metazoa</taxon>
        <taxon>Ecdysozoa</taxon>
        <taxon>Arthropoda</taxon>
        <taxon>Hexapoda</taxon>
        <taxon>Insecta</taxon>
        <taxon>Pterygota</taxon>
        <taxon>Neoptera</taxon>
        <taxon>Endopterygota</taxon>
        <taxon>Coleoptera</taxon>
        <taxon>Polyphaga</taxon>
        <taxon>Cucujiformia</taxon>
        <taxon>Chrysomeloidea</taxon>
        <taxon>Chrysomelidae</taxon>
        <taxon>Galerucinae</taxon>
        <taxon>Diabroticina</taxon>
        <taxon>Diabroticites</taxon>
        <taxon>Diabrotica</taxon>
    </lineage>
</organism>
<dbReference type="InterPro" id="IPR001878">
    <property type="entry name" value="Znf_CCHC"/>
</dbReference>
<evidence type="ECO:0000256" key="1">
    <source>
        <dbReference type="ARBA" id="ARBA00004141"/>
    </source>
</evidence>
<keyword evidence="6" id="KW-0863">Zinc-finger</keyword>
<dbReference type="GO" id="GO:0015149">
    <property type="term" value="F:hexose transmembrane transporter activity"/>
    <property type="evidence" value="ECO:0007669"/>
    <property type="project" value="TreeGrafter"/>
</dbReference>
<evidence type="ECO:0000313" key="10">
    <source>
        <dbReference type="EMBL" id="CAG9831259.1"/>
    </source>
</evidence>
<evidence type="ECO:0000259" key="9">
    <source>
        <dbReference type="PROSITE" id="PS50850"/>
    </source>
</evidence>
<dbReference type="PANTHER" id="PTHR23503">
    <property type="entry name" value="SOLUTE CARRIER FAMILY 2"/>
    <property type="match status" value="1"/>
</dbReference>
<proteinExistence type="predicted"/>
<feature type="transmembrane region" description="Helical" evidence="7">
    <location>
        <begin position="316"/>
        <end position="334"/>
    </location>
</feature>
<keyword evidence="11" id="KW-1185">Reference proteome</keyword>
<keyword evidence="2 7" id="KW-0812">Transmembrane</keyword>
<evidence type="ECO:0000256" key="7">
    <source>
        <dbReference type="SAM" id="Phobius"/>
    </source>
</evidence>
<gene>
    <name evidence="10" type="ORF">DIABBA_LOCUS4866</name>
</gene>
<sequence>MISSIDAIGRNRIRVKCKDYKTANNLIKNKTLEIFRLNNLDLYIPKFILHRQGVIRDIDADLSEEYIKNRIKQYDSHCIFEIANVKRITRKVEKNVNEEKIVEYVPTKSCIVTFKSQTLPKYIVINKVIKEVEIYKQKVLLCFNCLRYGHLGNQCRSQPRCNRCQETHNSKDCTKVDFEHDISIERPGWTFLLILAGTATTIGLSLPVGYNIGVLNTPAMDISIERPGWTFLLILAGTATTIGLSLPVGYNIGVVNTPAQVIKEFCRNIITEKFGNTPSIIQLELIWSSIVSIFLVGAAIGSLGGSVLADKIGRKGVLAVCSGLAALSAVLFFISRPVMSIELLFIGRLLVGFSSGLTTTVVPMYLTELAPIHLRGSTGVLCPLGVTIGVLLGQIMSMHDILGNSDYWPHCLAAYVIPVIICAFALPLLPESPKYLFVIKKDQHKAFQQLNRLRNSKQAAVNLEILKLKKEQQDNEKNTRVGWSIGKVLVDRSLLLPLLLVCSLQAGQQLSGINAVFYYSTAIFKAAGLSDRASELGTIGSGLCNNFMAILSDSYAWVPYLSIIGVQGYILCYGFGLGPIPYFIGSELFEVGPRSSAMALGSMFSWGANLIVSLTFPLMQMYLGTASFFIFALVAFGLFVFTRFYLPETRGKDITEVVELCNKGLSSKPLRRNVPENQRINTSENVGYVLQKSYTSRLTLTTKCT</sequence>
<keyword evidence="6" id="KW-0479">Metal-binding</keyword>
<feature type="domain" description="CCHC-type" evidence="8">
    <location>
        <begin position="142"/>
        <end position="157"/>
    </location>
</feature>
<dbReference type="AlphaFoldDB" id="A0A9N9SVI5"/>
<dbReference type="Gene3D" id="1.20.1250.20">
    <property type="entry name" value="MFS general substrate transporter like domains"/>
    <property type="match status" value="2"/>
</dbReference>
<dbReference type="GO" id="GO:0016020">
    <property type="term" value="C:membrane"/>
    <property type="evidence" value="ECO:0007669"/>
    <property type="project" value="UniProtKB-SubCell"/>
</dbReference>
<accession>A0A9N9SVI5</accession>
<evidence type="ECO:0000256" key="5">
    <source>
        <dbReference type="ARBA" id="ARBA00023180"/>
    </source>
</evidence>
<dbReference type="SMART" id="SM00343">
    <property type="entry name" value="ZnF_C2HC"/>
    <property type="match status" value="2"/>
</dbReference>
<feature type="transmembrane region" description="Helical" evidence="7">
    <location>
        <begin position="189"/>
        <end position="210"/>
    </location>
</feature>
<dbReference type="Pfam" id="PF00083">
    <property type="entry name" value="Sugar_tr"/>
    <property type="match status" value="1"/>
</dbReference>
<dbReference type="GO" id="GO:0008270">
    <property type="term" value="F:zinc ion binding"/>
    <property type="evidence" value="ECO:0007669"/>
    <property type="project" value="UniProtKB-KW"/>
</dbReference>
<feature type="transmembrane region" description="Helical" evidence="7">
    <location>
        <begin position="285"/>
        <end position="309"/>
    </location>
</feature>
<keyword evidence="5" id="KW-0325">Glycoprotein</keyword>
<dbReference type="InterPro" id="IPR003663">
    <property type="entry name" value="Sugar/inositol_transpt"/>
</dbReference>
<evidence type="ECO:0000256" key="3">
    <source>
        <dbReference type="ARBA" id="ARBA00022989"/>
    </source>
</evidence>
<dbReference type="SUPFAM" id="SSF103473">
    <property type="entry name" value="MFS general substrate transporter"/>
    <property type="match status" value="1"/>
</dbReference>
<feature type="transmembrane region" description="Helical" evidence="7">
    <location>
        <begin position="622"/>
        <end position="646"/>
    </location>
</feature>
<dbReference type="PROSITE" id="PS50850">
    <property type="entry name" value="MFS"/>
    <property type="match status" value="1"/>
</dbReference>
<dbReference type="InterPro" id="IPR020846">
    <property type="entry name" value="MFS_dom"/>
</dbReference>
<dbReference type="InterPro" id="IPR005829">
    <property type="entry name" value="Sugar_transporter_CS"/>
</dbReference>
<feature type="transmembrane region" description="Helical" evidence="7">
    <location>
        <begin position="596"/>
        <end position="616"/>
    </location>
</feature>
<keyword evidence="6" id="KW-0862">Zinc</keyword>
<feature type="transmembrane region" description="Helical" evidence="7">
    <location>
        <begin position="346"/>
        <end position="366"/>
    </location>
</feature>
<evidence type="ECO:0000256" key="2">
    <source>
        <dbReference type="ARBA" id="ARBA00022692"/>
    </source>
</evidence>
<reference evidence="10" key="1">
    <citation type="submission" date="2022-01" db="EMBL/GenBank/DDBJ databases">
        <authorList>
            <person name="King R."/>
        </authorList>
    </citation>
    <scope>NUCLEOTIDE SEQUENCE</scope>
</reference>
<dbReference type="EMBL" id="OU898278">
    <property type="protein sequence ID" value="CAG9831259.1"/>
    <property type="molecule type" value="Genomic_DNA"/>
</dbReference>
<dbReference type="InterPro" id="IPR045263">
    <property type="entry name" value="GLUT"/>
</dbReference>
<dbReference type="Gene3D" id="4.10.60.10">
    <property type="entry name" value="Zinc finger, CCHC-type"/>
    <property type="match status" value="1"/>
</dbReference>
<feature type="transmembrane region" description="Helical" evidence="7">
    <location>
        <begin position="407"/>
        <end position="429"/>
    </location>
</feature>
<evidence type="ECO:0000256" key="4">
    <source>
        <dbReference type="ARBA" id="ARBA00023136"/>
    </source>
</evidence>
<protein>
    <recommendedName>
        <fullName evidence="12">Major facilitator superfamily (MFS) profile domain-containing protein</fullName>
    </recommendedName>
</protein>
<evidence type="ECO:0000313" key="11">
    <source>
        <dbReference type="Proteomes" id="UP001153709"/>
    </source>
</evidence>
<dbReference type="GO" id="GO:0003676">
    <property type="term" value="F:nucleic acid binding"/>
    <property type="evidence" value="ECO:0007669"/>
    <property type="project" value="InterPro"/>
</dbReference>
<dbReference type="InterPro" id="IPR036259">
    <property type="entry name" value="MFS_trans_sf"/>
</dbReference>
<dbReference type="PROSITE" id="PS00217">
    <property type="entry name" value="SUGAR_TRANSPORT_2"/>
    <property type="match status" value="1"/>
</dbReference>
<dbReference type="PROSITE" id="PS00216">
    <property type="entry name" value="SUGAR_TRANSPORT_1"/>
    <property type="match status" value="1"/>
</dbReference>